<organism evidence="2 3">
    <name type="scientific">Bemisia tabaci</name>
    <name type="common">Sweetpotato whitefly</name>
    <name type="synonym">Aleurodes tabaci</name>
    <dbReference type="NCBI Taxonomy" id="7038"/>
    <lineage>
        <taxon>Eukaryota</taxon>
        <taxon>Metazoa</taxon>
        <taxon>Ecdysozoa</taxon>
        <taxon>Arthropoda</taxon>
        <taxon>Hexapoda</taxon>
        <taxon>Insecta</taxon>
        <taxon>Pterygota</taxon>
        <taxon>Neoptera</taxon>
        <taxon>Paraneoptera</taxon>
        <taxon>Hemiptera</taxon>
        <taxon>Sternorrhyncha</taxon>
        <taxon>Aleyrodoidea</taxon>
        <taxon>Aleyrodidae</taxon>
        <taxon>Aleyrodinae</taxon>
        <taxon>Bemisia</taxon>
    </lineage>
</organism>
<keyword evidence="1" id="KW-0732">Signal</keyword>
<sequence length="216" mass="24399">MKLSHHRPFVLMIGFTIFGSVLAEPRPVKGDDLSTLSETKEKREISVEAEMGERLRRSDDFFLKASKSVPRIGRGRRGDDFFIKASKNVPRVGRRNTEFLKASKAIPRIGKKNSDPFLIGVKSVPRIGRSGETDEQSPVHKREDTFLAVNDGGLWGVWPWFRNQDFPGIAPSKRSSYILSSYNDSPLRDKQTAWSPVDTIAQEVELGPPIYLEEQV</sequence>
<keyword evidence="3" id="KW-1185">Reference proteome</keyword>
<dbReference type="AlphaFoldDB" id="A0A9P0AE24"/>
<name>A0A9P0AE24_BEMTA</name>
<dbReference type="EMBL" id="OU963866">
    <property type="protein sequence ID" value="CAH0389790.1"/>
    <property type="molecule type" value="Genomic_DNA"/>
</dbReference>
<proteinExistence type="predicted"/>
<accession>A0A9P0AE24</accession>
<protein>
    <submittedName>
        <fullName evidence="2">Uncharacterized protein</fullName>
    </submittedName>
</protein>
<evidence type="ECO:0000313" key="3">
    <source>
        <dbReference type="Proteomes" id="UP001152759"/>
    </source>
</evidence>
<dbReference type="Proteomes" id="UP001152759">
    <property type="component" value="Chromosome 5"/>
</dbReference>
<reference evidence="2" key="1">
    <citation type="submission" date="2021-12" db="EMBL/GenBank/DDBJ databases">
        <authorList>
            <person name="King R."/>
        </authorList>
    </citation>
    <scope>NUCLEOTIDE SEQUENCE</scope>
</reference>
<evidence type="ECO:0000313" key="2">
    <source>
        <dbReference type="EMBL" id="CAH0389790.1"/>
    </source>
</evidence>
<feature type="chain" id="PRO_5040330310" evidence="1">
    <location>
        <begin position="24"/>
        <end position="216"/>
    </location>
</feature>
<dbReference type="KEGG" id="btab:109034858"/>
<evidence type="ECO:0000256" key="1">
    <source>
        <dbReference type="SAM" id="SignalP"/>
    </source>
</evidence>
<feature type="signal peptide" evidence="1">
    <location>
        <begin position="1"/>
        <end position="23"/>
    </location>
</feature>
<gene>
    <name evidence="2" type="ORF">BEMITA_LOCUS8579</name>
</gene>